<dbReference type="InterPro" id="IPR036396">
    <property type="entry name" value="Cyt_P450_sf"/>
</dbReference>
<dbReference type="GO" id="GO:0005506">
    <property type="term" value="F:iron ion binding"/>
    <property type="evidence" value="ECO:0007669"/>
    <property type="project" value="InterPro"/>
</dbReference>
<evidence type="ECO:0000256" key="3">
    <source>
        <dbReference type="PIRSR" id="PIRSR602403-1"/>
    </source>
</evidence>
<dbReference type="EMBL" id="LSYV01000002">
    <property type="protein sequence ID" value="KXZ56842.1"/>
    <property type="molecule type" value="Genomic_DNA"/>
</dbReference>
<dbReference type="PRINTS" id="PR00465">
    <property type="entry name" value="EP450IV"/>
</dbReference>
<dbReference type="SUPFAM" id="SSF48264">
    <property type="entry name" value="Cytochrome P450"/>
    <property type="match status" value="1"/>
</dbReference>
<proteinExistence type="predicted"/>
<dbReference type="AlphaFoldDB" id="A0A150H467"/>
<evidence type="ECO:0000313" key="5">
    <source>
        <dbReference type="Proteomes" id="UP000075714"/>
    </source>
</evidence>
<keyword evidence="1 3" id="KW-0479">Metal-binding</keyword>
<evidence type="ECO:0000256" key="1">
    <source>
        <dbReference type="ARBA" id="ARBA00022723"/>
    </source>
</evidence>
<keyword evidence="3" id="KW-0349">Heme</keyword>
<dbReference type="CDD" id="cd00302">
    <property type="entry name" value="cytochrome_P450"/>
    <property type="match status" value="1"/>
</dbReference>
<accession>A0A150H467</accession>
<sequence length="404" mass="44782">MSTRTGLQHRGRKAMLSTLGPQGLAVFLPRVMKVMTAHVAEWEAAGRMPSLFRAARRLGLDLSVDVVMGVELSPRVDRAWFKKQVETWLDGMFGLPLRFPGSTLSRAVAAKEALLAALMSEEEVVRDHQMSRDKWEAAQGNVSAVLEGMSRESPSGIIPLKHVQRMGLFGDGGSDLRDSAMSIMHGVFAAADTTRWALFNTLALVAMSPRVQEKVFQEQQQVISEHGSEMSLPALGAMSYLEAALKEAMRLLPATSGGLRQLTEPLKVGDTVLPAGSMIWLYSHLMHCLDPALWDGRTDYDVPPHMDWRHNFELAFRPERWLGGEGEAAPKYYFTFGTSSHLCAGKNLAYLEVKVMLAMLLRKHTLRLQTPDMLKRCRFFPFTIPPGGTDTLVLVPRQEPALAG</sequence>
<dbReference type="OrthoDB" id="442633at2759"/>
<reference evidence="5" key="1">
    <citation type="journal article" date="2016" name="Nat. Commun.">
        <title>The Gonium pectorale genome demonstrates co-option of cell cycle regulation during the evolution of multicellularity.</title>
        <authorList>
            <person name="Hanschen E.R."/>
            <person name="Marriage T.N."/>
            <person name="Ferris P.J."/>
            <person name="Hamaji T."/>
            <person name="Toyoda A."/>
            <person name="Fujiyama A."/>
            <person name="Neme R."/>
            <person name="Noguchi H."/>
            <person name="Minakuchi Y."/>
            <person name="Suzuki M."/>
            <person name="Kawai-Toyooka H."/>
            <person name="Smith D.R."/>
            <person name="Sparks H."/>
            <person name="Anderson J."/>
            <person name="Bakaric R."/>
            <person name="Luria V."/>
            <person name="Karger A."/>
            <person name="Kirschner M.W."/>
            <person name="Durand P.M."/>
            <person name="Michod R.E."/>
            <person name="Nozaki H."/>
            <person name="Olson B.J."/>
        </authorList>
    </citation>
    <scope>NUCLEOTIDE SEQUENCE [LARGE SCALE GENOMIC DNA]</scope>
    <source>
        <strain evidence="5">NIES-2863</strain>
    </source>
</reference>
<dbReference type="Pfam" id="PF00067">
    <property type="entry name" value="p450"/>
    <property type="match status" value="2"/>
</dbReference>
<dbReference type="GO" id="GO:0004497">
    <property type="term" value="F:monooxygenase activity"/>
    <property type="evidence" value="ECO:0007669"/>
    <property type="project" value="InterPro"/>
</dbReference>
<organism evidence="4 5">
    <name type="scientific">Gonium pectorale</name>
    <name type="common">Green alga</name>
    <dbReference type="NCBI Taxonomy" id="33097"/>
    <lineage>
        <taxon>Eukaryota</taxon>
        <taxon>Viridiplantae</taxon>
        <taxon>Chlorophyta</taxon>
        <taxon>core chlorophytes</taxon>
        <taxon>Chlorophyceae</taxon>
        <taxon>CS clade</taxon>
        <taxon>Chlamydomonadales</taxon>
        <taxon>Volvocaceae</taxon>
        <taxon>Gonium</taxon>
    </lineage>
</organism>
<dbReference type="STRING" id="33097.A0A150H467"/>
<dbReference type="PANTHER" id="PTHR24286">
    <property type="entry name" value="CYTOCHROME P450 26"/>
    <property type="match status" value="1"/>
</dbReference>
<dbReference type="GO" id="GO:0020037">
    <property type="term" value="F:heme binding"/>
    <property type="evidence" value="ECO:0007669"/>
    <property type="project" value="InterPro"/>
</dbReference>
<name>A0A150H467_GONPE</name>
<feature type="binding site" description="axial binding residue" evidence="3">
    <location>
        <position position="343"/>
    </location>
    <ligand>
        <name>heme</name>
        <dbReference type="ChEBI" id="CHEBI:30413"/>
    </ligand>
    <ligandPart>
        <name>Fe</name>
        <dbReference type="ChEBI" id="CHEBI:18248"/>
    </ligandPart>
</feature>
<gene>
    <name evidence="4" type="ORF">GPECTOR_1g76</name>
</gene>
<protein>
    <recommendedName>
        <fullName evidence="6">Cytochrome P450</fullName>
    </recommendedName>
</protein>
<keyword evidence="5" id="KW-1185">Reference proteome</keyword>
<dbReference type="GO" id="GO:0016125">
    <property type="term" value="P:sterol metabolic process"/>
    <property type="evidence" value="ECO:0007669"/>
    <property type="project" value="TreeGrafter"/>
</dbReference>
<comment type="cofactor">
    <cofactor evidence="3">
        <name>heme</name>
        <dbReference type="ChEBI" id="CHEBI:30413"/>
    </cofactor>
</comment>
<dbReference type="InterPro" id="IPR002403">
    <property type="entry name" value="Cyt_P450_E_grp-IV"/>
</dbReference>
<dbReference type="InterPro" id="IPR001128">
    <property type="entry name" value="Cyt_P450"/>
</dbReference>
<dbReference type="PANTHER" id="PTHR24286:SF380">
    <property type="entry name" value="PH DOMAIN-CONTAINING PROTEIN"/>
    <property type="match status" value="1"/>
</dbReference>
<evidence type="ECO:0000313" key="4">
    <source>
        <dbReference type="EMBL" id="KXZ56842.1"/>
    </source>
</evidence>
<dbReference type="Gene3D" id="1.10.630.10">
    <property type="entry name" value="Cytochrome P450"/>
    <property type="match status" value="1"/>
</dbReference>
<dbReference type="GO" id="GO:0016705">
    <property type="term" value="F:oxidoreductase activity, acting on paired donors, with incorporation or reduction of molecular oxygen"/>
    <property type="evidence" value="ECO:0007669"/>
    <property type="project" value="InterPro"/>
</dbReference>
<comment type="caution">
    <text evidence="4">The sequence shown here is derived from an EMBL/GenBank/DDBJ whole genome shotgun (WGS) entry which is preliminary data.</text>
</comment>
<evidence type="ECO:0000256" key="2">
    <source>
        <dbReference type="ARBA" id="ARBA00023004"/>
    </source>
</evidence>
<dbReference type="Proteomes" id="UP000075714">
    <property type="component" value="Unassembled WGS sequence"/>
</dbReference>
<keyword evidence="2 3" id="KW-0408">Iron</keyword>
<evidence type="ECO:0008006" key="6">
    <source>
        <dbReference type="Google" id="ProtNLM"/>
    </source>
</evidence>